<name>A0A7S4DXZ1_9EUKA</name>
<feature type="region of interest" description="Disordered" evidence="1">
    <location>
        <begin position="86"/>
        <end position="178"/>
    </location>
</feature>
<evidence type="ECO:0000313" key="2">
    <source>
        <dbReference type="EMBL" id="CAE0677964.1"/>
    </source>
</evidence>
<sequence>MSVLSGAETKLLMRILERVVEENNNPKWRAIKMEKVKGKLSDSSLVVLQQAGFQRTETHMVLPMTSAHDRQARAVYMACMESIEYTPLKSKKKPAQDPDSKTSRLFAPGTVDRKSRELKRADSAQIADEANAQKMEKRPSLEKNLGETPDVTDNVKTDAEPKASTRNPADKTVETTGQ</sequence>
<feature type="compositionally biased region" description="Basic and acidic residues" evidence="1">
    <location>
        <begin position="111"/>
        <end position="122"/>
    </location>
</feature>
<evidence type="ECO:0008006" key="3">
    <source>
        <dbReference type="Google" id="ProtNLM"/>
    </source>
</evidence>
<organism evidence="2">
    <name type="scientific">Lotharella globosa</name>
    <dbReference type="NCBI Taxonomy" id="91324"/>
    <lineage>
        <taxon>Eukaryota</taxon>
        <taxon>Sar</taxon>
        <taxon>Rhizaria</taxon>
        <taxon>Cercozoa</taxon>
        <taxon>Chlorarachniophyceae</taxon>
        <taxon>Lotharella</taxon>
    </lineage>
</organism>
<proteinExistence type="predicted"/>
<gene>
    <name evidence="2" type="ORF">LGLO00237_LOCUS29745</name>
</gene>
<dbReference type="Gene3D" id="1.20.58.2190">
    <property type="match status" value="1"/>
</dbReference>
<feature type="compositionally biased region" description="Basic and acidic residues" evidence="1">
    <location>
        <begin position="134"/>
        <end position="145"/>
    </location>
</feature>
<protein>
    <recommendedName>
        <fullName evidence="3">PUB domain-containing protein</fullName>
    </recommendedName>
</protein>
<feature type="compositionally biased region" description="Basic and acidic residues" evidence="1">
    <location>
        <begin position="153"/>
        <end position="178"/>
    </location>
</feature>
<reference evidence="2" key="1">
    <citation type="submission" date="2021-01" db="EMBL/GenBank/DDBJ databases">
        <authorList>
            <person name="Corre E."/>
            <person name="Pelletier E."/>
            <person name="Niang G."/>
            <person name="Scheremetjew M."/>
            <person name="Finn R."/>
            <person name="Kale V."/>
            <person name="Holt S."/>
            <person name="Cochrane G."/>
            <person name="Meng A."/>
            <person name="Brown T."/>
            <person name="Cohen L."/>
        </authorList>
    </citation>
    <scope>NUCLEOTIDE SEQUENCE</scope>
    <source>
        <strain evidence="2">CCCM811</strain>
    </source>
</reference>
<dbReference type="EMBL" id="HBIV01042323">
    <property type="protein sequence ID" value="CAE0677964.1"/>
    <property type="molecule type" value="Transcribed_RNA"/>
</dbReference>
<accession>A0A7S4DXZ1</accession>
<evidence type="ECO:0000256" key="1">
    <source>
        <dbReference type="SAM" id="MobiDB-lite"/>
    </source>
</evidence>
<dbReference type="AlphaFoldDB" id="A0A7S4DXZ1"/>